<dbReference type="PROSITE" id="PS00061">
    <property type="entry name" value="ADH_SHORT"/>
    <property type="match status" value="1"/>
</dbReference>
<dbReference type="Proteomes" id="UP000199036">
    <property type="component" value="Unassembled WGS sequence"/>
</dbReference>
<evidence type="ECO:0000313" key="4">
    <source>
        <dbReference type="Proteomes" id="UP000199036"/>
    </source>
</evidence>
<dbReference type="Gene3D" id="3.40.50.720">
    <property type="entry name" value="NAD(P)-binding Rossmann-like Domain"/>
    <property type="match status" value="1"/>
</dbReference>
<dbReference type="CDD" id="cd05233">
    <property type="entry name" value="SDR_c"/>
    <property type="match status" value="1"/>
</dbReference>
<dbReference type="STRING" id="913024.SAMN05421741_11354"/>
<protein>
    <submittedName>
        <fullName evidence="3">NAD(P)-dependent dehydrogenase, short-chain alcohol dehydrogenase family</fullName>
    </submittedName>
</protein>
<dbReference type="InterPro" id="IPR036291">
    <property type="entry name" value="NAD(P)-bd_dom_sf"/>
</dbReference>
<dbReference type="PANTHER" id="PTHR24321">
    <property type="entry name" value="DEHYDROGENASES, SHORT CHAIN"/>
    <property type="match status" value="1"/>
</dbReference>
<gene>
    <name evidence="3" type="ORF">SAMN05421741_11354</name>
</gene>
<evidence type="ECO:0000256" key="1">
    <source>
        <dbReference type="ARBA" id="ARBA00006484"/>
    </source>
</evidence>
<accession>A0A1I5CTG5</accession>
<sequence length="256" mass="26925">MRGLKDKRILIAGGATGIGAATAKRLASEGVAVVIGDINIEGAESVVRSIEDNGGKAYAFKFDLADETSIRSLIDFTIEKLGGLDGIANIGADVSDATAGNDIEVLEMQLPIWEKTLNTNLIGYALVIKYGLPHLKNAGGGYIVNTTSAAFHIGEKVRPAYAASKAGVNTLTRHIASTYGKDDVRCNCVSPGAVLTETGLSKLSEDFQAQILAGTPLNRLGKPEDLANTIAFLLSDEAEWITGQVWSINGGAGYRE</sequence>
<dbReference type="Pfam" id="PF13561">
    <property type="entry name" value="adh_short_C2"/>
    <property type="match status" value="1"/>
</dbReference>
<organism evidence="3 4">
    <name type="scientific">Paenimyroides ummariense</name>
    <dbReference type="NCBI Taxonomy" id="913024"/>
    <lineage>
        <taxon>Bacteria</taxon>
        <taxon>Pseudomonadati</taxon>
        <taxon>Bacteroidota</taxon>
        <taxon>Flavobacteriia</taxon>
        <taxon>Flavobacteriales</taxon>
        <taxon>Flavobacteriaceae</taxon>
        <taxon>Paenimyroides</taxon>
    </lineage>
</organism>
<evidence type="ECO:0000256" key="2">
    <source>
        <dbReference type="ARBA" id="ARBA00023002"/>
    </source>
</evidence>
<evidence type="ECO:0000313" key="3">
    <source>
        <dbReference type="EMBL" id="SFN90233.1"/>
    </source>
</evidence>
<reference evidence="4" key="1">
    <citation type="submission" date="2016-10" db="EMBL/GenBank/DDBJ databases">
        <authorList>
            <person name="Varghese N."/>
            <person name="Submissions S."/>
        </authorList>
    </citation>
    <scope>NUCLEOTIDE SEQUENCE [LARGE SCALE GENOMIC DNA]</scope>
    <source>
        <strain evidence="4">DS-12</strain>
    </source>
</reference>
<name>A0A1I5CTG5_9FLAO</name>
<dbReference type="SUPFAM" id="SSF51735">
    <property type="entry name" value="NAD(P)-binding Rossmann-fold domains"/>
    <property type="match status" value="1"/>
</dbReference>
<keyword evidence="4" id="KW-1185">Reference proteome</keyword>
<dbReference type="PRINTS" id="PR00081">
    <property type="entry name" value="GDHRDH"/>
</dbReference>
<keyword evidence="2" id="KW-0560">Oxidoreductase</keyword>
<dbReference type="RefSeq" id="WP_091523581.1">
    <property type="nucleotide sequence ID" value="NZ_FOVI01000013.1"/>
</dbReference>
<dbReference type="EMBL" id="FOVI01000013">
    <property type="protein sequence ID" value="SFN90233.1"/>
    <property type="molecule type" value="Genomic_DNA"/>
</dbReference>
<dbReference type="AlphaFoldDB" id="A0A1I5CTG5"/>
<dbReference type="GO" id="GO:0016491">
    <property type="term" value="F:oxidoreductase activity"/>
    <property type="evidence" value="ECO:0007669"/>
    <property type="project" value="UniProtKB-KW"/>
</dbReference>
<dbReference type="OrthoDB" id="9804774at2"/>
<proteinExistence type="inferred from homology"/>
<comment type="similarity">
    <text evidence="1">Belongs to the short-chain dehydrogenases/reductases (SDR) family.</text>
</comment>
<dbReference type="FunFam" id="3.40.50.720:FF:000084">
    <property type="entry name" value="Short-chain dehydrogenase reductase"/>
    <property type="match status" value="1"/>
</dbReference>
<dbReference type="PANTHER" id="PTHR24321:SF14">
    <property type="entry name" value="SHORT-CHAIN TYPE DEHYDROGENASE_REDUCTASE BLR2146-RELATED"/>
    <property type="match status" value="1"/>
</dbReference>
<dbReference type="InterPro" id="IPR020904">
    <property type="entry name" value="Sc_DH/Rdtase_CS"/>
</dbReference>
<dbReference type="InterPro" id="IPR002347">
    <property type="entry name" value="SDR_fam"/>
</dbReference>